<gene>
    <name evidence="1" type="ORF">METZ01_LOCUS728</name>
</gene>
<dbReference type="InterPro" id="IPR003462">
    <property type="entry name" value="ODC_Mu_crystall"/>
</dbReference>
<accession>A0A381N1E8</accession>
<evidence type="ECO:0000313" key="1">
    <source>
        <dbReference type="EMBL" id="SUZ47874.1"/>
    </source>
</evidence>
<dbReference type="Gene3D" id="3.30.1780.10">
    <property type="entry name" value="ornithine cyclodeaminase, domain 1"/>
    <property type="match status" value="1"/>
</dbReference>
<dbReference type="EMBL" id="UINC01000039">
    <property type="protein sequence ID" value="SUZ47874.1"/>
    <property type="molecule type" value="Genomic_DNA"/>
</dbReference>
<proteinExistence type="predicted"/>
<dbReference type="InterPro" id="IPR023401">
    <property type="entry name" value="ODC_N"/>
</dbReference>
<dbReference type="SUPFAM" id="SSF51735">
    <property type="entry name" value="NAD(P)-binding Rossmann-fold domains"/>
    <property type="match status" value="1"/>
</dbReference>
<dbReference type="PANTHER" id="PTHR13812">
    <property type="entry name" value="KETIMINE REDUCTASE MU-CRYSTALLIN"/>
    <property type="match status" value="1"/>
</dbReference>
<protein>
    <recommendedName>
        <fullName evidence="2">Ornithine cyclodeaminase</fullName>
    </recommendedName>
</protein>
<dbReference type="GO" id="GO:0005737">
    <property type="term" value="C:cytoplasm"/>
    <property type="evidence" value="ECO:0007669"/>
    <property type="project" value="TreeGrafter"/>
</dbReference>
<organism evidence="1">
    <name type="scientific">marine metagenome</name>
    <dbReference type="NCBI Taxonomy" id="408172"/>
    <lineage>
        <taxon>unclassified sequences</taxon>
        <taxon>metagenomes</taxon>
        <taxon>ecological metagenomes</taxon>
    </lineage>
</organism>
<reference evidence="1" key="1">
    <citation type="submission" date="2018-05" db="EMBL/GenBank/DDBJ databases">
        <authorList>
            <person name="Lanie J.A."/>
            <person name="Ng W.-L."/>
            <person name="Kazmierczak K.M."/>
            <person name="Andrzejewski T.M."/>
            <person name="Davidsen T.M."/>
            <person name="Wayne K.J."/>
            <person name="Tettelin H."/>
            <person name="Glass J.I."/>
            <person name="Rusch D."/>
            <person name="Podicherti R."/>
            <person name="Tsui H.-C.T."/>
            <person name="Winkler M.E."/>
        </authorList>
    </citation>
    <scope>NUCLEOTIDE SEQUENCE</scope>
</reference>
<dbReference type="InterPro" id="IPR036291">
    <property type="entry name" value="NAD(P)-bd_dom_sf"/>
</dbReference>
<sequence>MSHTKRLFITEAEVAVLLDMDLAIQALEEVFKARSAGEVHNHPRYRLPSGRGSYNFMSASWPERGIAGHKSYVAGRDGVNFHVMLYGTNGEGLMAVIEAGRMGQVRTGAASGLATNYMASQNASAVGIIGSGYQAETQLEAVCAVRDVTEVKVFSRNSSNREKFAGTMEERLGVKVVATESKESAAEGVDVLIAVTNSIEPVITGDMLEPGMHVNAAGNNSWMKRELDTAAIKKSDVIACDDIDQAKIECGELMQAAETGDFAWDSIVQLDSIIAGLRAARSDEGDITLFESQGVAFEDLAVCARLYTLAMEQGIGTQLPS</sequence>
<dbReference type="Pfam" id="PF02423">
    <property type="entry name" value="OCD_Mu_crystall"/>
    <property type="match status" value="1"/>
</dbReference>
<name>A0A381N1E8_9ZZZZ</name>
<dbReference type="Gene3D" id="3.40.50.720">
    <property type="entry name" value="NAD(P)-binding Rossmann-like Domain"/>
    <property type="match status" value="1"/>
</dbReference>
<dbReference type="AlphaFoldDB" id="A0A381N1E8"/>
<dbReference type="PIRSF" id="PIRSF001439">
    <property type="entry name" value="CryM"/>
    <property type="match status" value="1"/>
</dbReference>
<dbReference type="PANTHER" id="PTHR13812:SF19">
    <property type="entry name" value="KETIMINE REDUCTASE MU-CRYSTALLIN"/>
    <property type="match status" value="1"/>
</dbReference>
<evidence type="ECO:0008006" key="2">
    <source>
        <dbReference type="Google" id="ProtNLM"/>
    </source>
</evidence>